<dbReference type="AlphaFoldDB" id="A0A6J2T518"/>
<dbReference type="Pfam" id="PF00651">
    <property type="entry name" value="BTB"/>
    <property type="match status" value="1"/>
</dbReference>
<dbReference type="CDD" id="cd18186">
    <property type="entry name" value="BTB_POZ_ZBTB_KLHL-like"/>
    <property type="match status" value="1"/>
</dbReference>
<protein>
    <submittedName>
        <fullName evidence="3">Uncharacterized protein LOC115621572</fullName>
    </submittedName>
</protein>
<evidence type="ECO:0000313" key="3">
    <source>
        <dbReference type="RefSeq" id="XP_030371119.1"/>
    </source>
</evidence>
<reference evidence="3" key="1">
    <citation type="submission" date="2025-08" db="UniProtKB">
        <authorList>
            <consortium name="RefSeq"/>
        </authorList>
    </citation>
    <scope>IDENTIFICATION</scope>
    <source>
        <strain evidence="3">11010-0011.00</strain>
        <tissue evidence="3">Whole body</tissue>
    </source>
</reference>
<name>A0A6J2T518_DROLE</name>
<dbReference type="InterPro" id="IPR011333">
    <property type="entry name" value="SKP1/BTB/POZ_sf"/>
</dbReference>
<keyword evidence="2" id="KW-1185">Reference proteome</keyword>
<evidence type="ECO:0000259" key="1">
    <source>
        <dbReference type="PROSITE" id="PS50097"/>
    </source>
</evidence>
<sequence>MNCKVRRLDLLRSGNMSDCEVQVAYMDCERKTRCRRIFRCHKIILVSASEEFQRMISDPNFQKNGCILLVSDASPDAYEALLLYIYTYEICCATSLEMCKEILYLANKYEMDDFVECYIEKLANQDWPVEVVLQIFQLANEYNSKDLMDLVAEKILPLAPQLLNDNSFLMLSVTELKALMTILKTKTEMTDKELVSALRKYQVCNRIRYNDMEKFQQFVEVTHLFGDLLFEVDGTLAPETEAVTTKEDSPENA</sequence>
<dbReference type="SUPFAM" id="SSF54695">
    <property type="entry name" value="POZ domain"/>
    <property type="match status" value="1"/>
</dbReference>
<dbReference type="Gene3D" id="3.30.710.10">
    <property type="entry name" value="Potassium Channel Kv1.1, Chain A"/>
    <property type="match status" value="1"/>
</dbReference>
<accession>A0A6J2T518</accession>
<dbReference type="OrthoDB" id="624345at2759"/>
<organism evidence="2 3">
    <name type="scientific">Drosophila lebanonensis</name>
    <name type="common">Fruit fly</name>
    <name type="synonym">Scaptodrosophila lebanonensis</name>
    <dbReference type="NCBI Taxonomy" id="7225"/>
    <lineage>
        <taxon>Eukaryota</taxon>
        <taxon>Metazoa</taxon>
        <taxon>Ecdysozoa</taxon>
        <taxon>Arthropoda</taxon>
        <taxon>Hexapoda</taxon>
        <taxon>Insecta</taxon>
        <taxon>Pterygota</taxon>
        <taxon>Neoptera</taxon>
        <taxon>Endopterygota</taxon>
        <taxon>Diptera</taxon>
        <taxon>Brachycera</taxon>
        <taxon>Muscomorpha</taxon>
        <taxon>Ephydroidea</taxon>
        <taxon>Drosophilidae</taxon>
        <taxon>Scaptodrosophila</taxon>
    </lineage>
</organism>
<feature type="domain" description="BTB" evidence="1">
    <location>
        <begin position="17"/>
        <end position="90"/>
    </location>
</feature>
<dbReference type="PROSITE" id="PS50097">
    <property type="entry name" value="BTB"/>
    <property type="match status" value="1"/>
</dbReference>
<dbReference type="RefSeq" id="XP_030371119.1">
    <property type="nucleotide sequence ID" value="XM_030515259.1"/>
</dbReference>
<dbReference type="Proteomes" id="UP000504634">
    <property type="component" value="Unplaced"/>
</dbReference>
<dbReference type="GeneID" id="115621572"/>
<evidence type="ECO:0000313" key="2">
    <source>
        <dbReference type="Proteomes" id="UP000504634"/>
    </source>
</evidence>
<gene>
    <name evidence="3" type="primary">LOC115621572</name>
</gene>
<dbReference type="InterPro" id="IPR000210">
    <property type="entry name" value="BTB/POZ_dom"/>
</dbReference>
<dbReference type="SMART" id="SM00225">
    <property type="entry name" value="BTB"/>
    <property type="match status" value="1"/>
</dbReference>
<proteinExistence type="predicted"/>
<dbReference type="PANTHER" id="PTHR24413">
    <property type="entry name" value="SPECKLE-TYPE POZ PROTEIN"/>
    <property type="match status" value="1"/>
</dbReference>